<feature type="domain" description="ACB" evidence="3">
    <location>
        <begin position="38"/>
        <end position="94"/>
    </location>
</feature>
<name>A0A5A7SVM4_CUCMM</name>
<dbReference type="OrthoDB" id="45365at2759"/>
<protein>
    <submittedName>
        <fullName evidence="4">Acyl-CoA-binding domain-containing protein 4</fullName>
    </submittedName>
</protein>
<dbReference type="AlphaFoldDB" id="A0A5A7SVM4"/>
<accession>A0A5A7SVM4</accession>
<keyword evidence="2" id="KW-0446">Lipid-binding</keyword>
<evidence type="ECO:0000256" key="1">
    <source>
        <dbReference type="ARBA" id="ARBA00005567"/>
    </source>
</evidence>
<dbReference type="InterPro" id="IPR014352">
    <property type="entry name" value="FERM/acyl-CoA-bd_prot_sf"/>
</dbReference>
<dbReference type="InterPro" id="IPR000582">
    <property type="entry name" value="Acyl-CoA-binding_protein"/>
</dbReference>
<dbReference type="InterPro" id="IPR035984">
    <property type="entry name" value="Acyl-CoA-binding_sf"/>
</dbReference>
<comment type="caution">
    <text evidence="4">The sequence shown here is derived from an EMBL/GenBank/DDBJ whole genome shotgun (WGS) entry which is preliminary data.</text>
</comment>
<evidence type="ECO:0000313" key="4">
    <source>
        <dbReference type="EMBL" id="KAA0033205.1"/>
    </source>
</evidence>
<dbReference type="EMBL" id="SSTE01020942">
    <property type="protein sequence ID" value="KAA0033205.1"/>
    <property type="molecule type" value="Genomic_DNA"/>
</dbReference>
<dbReference type="GO" id="GO:0000062">
    <property type="term" value="F:fatty-acyl-CoA binding"/>
    <property type="evidence" value="ECO:0007669"/>
    <property type="project" value="InterPro"/>
</dbReference>
<gene>
    <name evidence="4" type="ORF">E6C27_scaffold1276G00560</name>
</gene>
<dbReference type="SUPFAM" id="SSF47027">
    <property type="entry name" value="Acyl-CoA binding protein"/>
    <property type="match status" value="1"/>
</dbReference>
<organism evidence="4 5">
    <name type="scientific">Cucumis melo var. makuwa</name>
    <name type="common">Oriental melon</name>
    <dbReference type="NCBI Taxonomy" id="1194695"/>
    <lineage>
        <taxon>Eukaryota</taxon>
        <taxon>Viridiplantae</taxon>
        <taxon>Streptophyta</taxon>
        <taxon>Embryophyta</taxon>
        <taxon>Tracheophyta</taxon>
        <taxon>Spermatophyta</taxon>
        <taxon>Magnoliopsida</taxon>
        <taxon>eudicotyledons</taxon>
        <taxon>Gunneridae</taxon>
        <taxon>Pentapetalae</taxon>
        <taxon>rosids</taxon>
        <taxon>fabids</taxon>
        <taxon>Cucurbitales</taxon>
        <taxon>Cucurbitaceae</taxon>
        <taxon>Benincaseae</taxon>
        <taxon>Cucumis</taxon>
    </lineage>
</organism>
<dbReference type="Proteomes" id="UP000321393">
    <property type="component" value="Unassembled WGS sequence"/>
</dbReference>
<evidence type="ECO:0000313" key="5">
    <source>
        <dbReference type="Proteomes" id="UP000321393"/>
    </source>
</evidence>
<dbReference type="Pfam" id="PF00887">
    <property type="entry name" value="ACBP"/>
    <property type="match status" value="1"/>
</dbReference>
<dbReference type="STRING" id="1194695.A0A5A7SVM4"/>
<comment type="similarity">
    <text evidence="1">Belongs to the ACBP family.</text>
</comment>
<evidence type="ECO:0000256" key="2">
    <source>
        <dbReference type="ARBA" id="ARBA00023121"/>
    </source>
</evidence>
<reference evidence="4 5" key="1">
    <citation type="submission" date="2019-08" db="EMBL/GenBank/DDBJ databases">
        <title>Draft genome sequences of two oriental melons (Cucumis melo L. var makuwa).</title>
        <authorList>
            <person name="Kwon S.-Y."/>
        </authorList>
    </citation>
    <scope>NUCLEOTIDE SEQUENCE [LARGE SCALE GENOMIC DNA]</scope>
    <source>
        <strain evidence="5">cv. SW 3</strain>
        <tissue evidence="4">Leaf</tissue>
    </source>
</reference>
<evidence type="ECO:0000259" key="3">
    <source>
        <dbReference type="Pfam" id="PF00887"/>
    </source>
</evidence>
<sequence>MPILMDHQNRLQRPSGLSSLMRPLCYSMACISRSGLKLAEFTNLLGMLMYAIVGRCNVPEPSSWHAIEKSKWKSSWDGLGNMVPAEAMRLFVKILEEEESGWYSRVSNFVLEPEPILDVQINNGPKIEPIIENGNLIPETKNISTENGSPPESQEKDVLVEGLGSIVVYD</sequence>
<proteinExistence type="inferred from homology"/>
<dbReference type="Gene3D" id="1.20.80.10">
    <property type="match status" value="1"/>
</dbReference>